<accession>A0AAW2QZL7</accession>
<reference evidence="3" key="2">
    <citation type="journal article" date="2024" name="Plant">
        <title>Genomic evolution and insights into agronomic trait innovations of Sesamum species.</title>
        <authorList>
            <person name="Miao H."/>
            <person name="Wang L."/>
            <person name="Qu L."/>
            <person name="Liu H."/>
            <person name="Sun Y."/>
            <person name="Le M."/>
            <person name="Wang Q."/>
            <person name="Wei S."/>
            <person name="Zheng Y."/>
            <person name="Lin W."/>
            <person name="Duan Y."/>
            <person name="Cao H."/>
            <person name="Xiong S."/>
            <person name="Wang X."/>
            <person name="Wei L."/>
            <person name="Li C."/>
            <person name="Ma Q."/>
            <person name="Ju M."/>
            <person name="Zhao R."/>
            <person name="Li G."/>
            <person name="Mu C."/>
            <person name="Tian Q."/>
            <person name="Mei H."/>
            <person name="Zhang T."/>
            <person name="Gao T."/>
            <person name="Zhang H."/>
        </authorList>
    </citation>
    <scope>NUCLEOTIDE SEQUENCE</scope>
    <source>
        <strain evidence="3">KEN8</strain>
    </source>
</reference>
<sequence>MRRLQENREKHLRSGKTHYVPRKKLLQKNVDKIGDCIPIKSNDRHYQISCYDGSQFSVDLEMRTCTCRIWQLSGFIPPLPPNFGRGLGRLAGARNREPDEPSVKIRKKTEENEPTEHECTPEILTEASPSQTQASCKGLLYVVDIKLEALKTDIRLVKKAVASGGTEGSAIVPKKARVPDAEKVYIISMYLTKDTKLWWRSRLSNDASANRKCIETWEMLKKELNDQFLHCNTSWVARESLRNLRHTGMVCEFVKEFSSLMFGREKYVGGGQTV</sequence>
<comment type="caution">
    <text evidence="3">The sequence shown here is derived from an EMBL/GenBank/DDBJ whole genome shotgun (WGS) entry which is preliminary data.</text>
</comment>
<proteinExistence type="predicted"/>
<reference evidence="3" key="1">
    <citation type="submission" date="2020-06" db="EMBL/GenBank/DDBJ databases">
        <authorList>
            <person name="Li T."/>
            <person name="Hu X."/>
            <person name="Zhang T."/>
            <person name="Song X."/>
            <person name="Zhang H."/>
            <person name="Dai N."/>
            <person name="Sheng W."/>
            <person name="Hou X."/>
            <person name="Wei L."/>
        </authorList>
    </citation>
    <scope>NUCLEOTIDE SEQUENCE</scope>
    <source>
        <strain evidence="3">KEN8</strain>
        <tissue evidence="3">Leaf</tissue>
    </source>
</reference>
<gene>
    <name evidence="3" type="ORF">Scaly_0994200</name>
</gene>
<feature type="domain" description="Retrotransposon gag" evidence="2">
    <location>
        <begin position="186"/>
        <end position="261"/>
    </location>
</feature>
<feature type="compositionally biased region" description="Basic and acidic residues" evidence="1">
    <location>
        <begin position="94"/>
        <end position="116"/>
    </location>
</feature>
<dbReference type="Pfam" id="PF03732">
    <property type="entry name" value="Retrotrans_gag"/>
    <property type="match status" value="1"/>
</dbReference>
<feature type="region of interest" description="Disordered" evidence="1">
    <location>
        <begin position="91"/>
        <end position="116"/>
    </location>
</feature>
<evidence type="ECO:0000259" key="2">
    <source>
        <dbReference type="Pfam" id="PF03732"/>
    </source>
</evidence>
<dbReference type="InterPro" id="IPR005162">
    <property type="entry name" value="Retrotrans_gag_dom"/>
</dbReference>
<evidence type="ECO:0000313" key="3">
    <source>
        <dbReference type="EMBL" id="KAL0373126.1"/>
    </source>
</evidence>
<organism evidence="3">
    <name type="scientific">Sesamum calycinum</name>
    <dbReference type="NCBI Taxonomy" id="2727403"/>
    <lineage>
        <taxon>Eukaryota</taxon>
        <taxon>Viridiplantae</taxon>
        <taxon>Streptophyta</taxon>
        <taxon>Embryophyta</taxon>
        <taxon>Tracheophyta</taxon>
        <taxon>Spermatophyta</taxon>
        <taxon>Magnoliopsida</taxon>
        <taxon>eudicotyledons</taxon>
        <taxon>Gunneridae</taxon>
        <taxon>Pentapetalae</taxon>
        <taxon>asterids</taxon>
        <taxon>lamiids</taxon>
        <taxon>Lamiales</taxon>
        <taxon>Pedaliaceae</taxon>
        <taxon>Sesamum</taxon>
    </lineage>
</organism>
<dbReference type="AlphaFoldDB" id="A0AAW2QZL7"/>
<dbReference type="EMBL" id="JACGWM010000005">
    <property type="protein sequence ID" value="KAL0373126.1"/>
    <property type="molecule type" value="Genomic_DNA"/>
</dbReference>
<evidence type="ECO:0000256" key="1">
    <source>
        <dbReference type="SAM" id="MobiDB-lite"/>
    </source>
</evidence>
<name>A0AAW2QZL7_9LAMI</name>
<protein>
    <recommendedName>
        <fullName evidence="2">Retrotransposon gag domain-containing protein</fullName>
    </recommendedName>
</protein>